<evidence type="ECO:0000256" key="2">
    <source>
        <dbReference type="ARBA" id="ARBA00023121"/>
    </source>
</evidence>
<keyword evidence="2" id="KW-0446">Lipid-binding</keyword>
<dbReference type="GO" id="GO:0006869">
    <property type="term" value="P:lipid transport"/>
    <property type="evidence" value="ECO:0007669"/>
    <property type="project" value="InterPro"/>
</dbReference>
<dbReference type="AlphaFoldDB" id="A0AA88S068"/>
<dbReference type="InterPro" id="IPR033872">
    <property type="entry name" value="nsLTP2"/>
</dbReference>
<dbReference type="PANTHER" id="PTHR33214">
    <property type="entry name" value="BIFUNCTIONAL INHIBITOR/LIPID-TRANSFER PROTEIN/SEED STORAGE 2S ALBUMIN SUPERFAMILY PROTEIN"/>
    <property type="match status" value="1"/>
</dbReference>
<accession>A0AA88S068</accession>
<dbReference type="SMART" id="SM00499">
    <property type="entry name" value="AAI"/>
    <property type="match status" value="1"/>
</dbReference>
<dbReference type="Gene3D" id="1.10.110.10">
    <property type="entry name" value="Plant lipid-transfer and hydrophobic proteins"/>
    <property type="match status" value="1"/>
</dbReference>
<feature type="domain" description="Bifunctional inhibitor/plant lipid transfer protein/seed storage helical" evidence="3">
    <location>
        <begin position="47"/>
        <end position="112"/>
    </location>
</feature>
<gene>
    <name evidence="4" type="ORF">RJ640_026063</name>
</gene>
<dbReference type="InterPro" id="IPR036312">
    <property type="entry name" value="Bifun_inhib/LTP/seed_sf"/>
</dbReference>
<dbReference type="CDD" id="cd01959">
    <property type="entry name" value="nsLTP2"/>
    <property type="match status" value="1"/>
</dbReference>
<reference evidence="4" key="1">
    <citation type="submission" date="2022-12" db="EMBL/GenBank/DDBJ databases">
        <title>Draft genome assemblies for two species of Escallonia (Escalloniales).</title>
        <authorList>
            <person name="Chanderbali A."/>
            <person name="Dervinis C."/>
            <person name="Anghel I."/>
            <person name="Soltis D."/>
            <person name="Soltis P."/>
            <person name="Zapata F."/>
        </authorList>
    </citation>
    <scope>NUCLEOTIDE SEQUENCE</scope>
    <source>
        <strain evidence="4">UCBG92.1500</strain>
        <tissue evidence="4">Leaf</tissue>
    </source>
</reference>
<organism evidence="4 5">
    <name type="scientific">Escallonia rubra</name>
    <dbReference type="NCBI Taxonomy" id="112253"/>
    <lineage>
        <taxon>Eukaryota</taxon>
        <taxon>Viridiplantae</taxon>
        <taxon>Streptophyta</taxon>
        <taxon>Embryophyta</taxon>
        <taxon>Tracheophyta</taxon>
        <taxon>Spermatophyta</taxon>
        <taxon>Magnoliopsida</taxon>
        <taxon>eudicotyledons</taxon>
        <taxon>Gunneridae</taxon>
        <taxon>Pentapetalae</taxon>
        <taxon>asterids</taxon>
        <taxon>campanulids</taxon>
        <taxon>Escalloniales</taxon>
        <taxon>Escalloniaceae</taxon>
        <taxon>Escallonia</taxon>
    </lineage>
</organism>
<dbReference type="InterPro" id="IPR016140">
    <property type="entry name" value="Bifunc_inhib/LTP/seed_store"/>
</dbReference>
<comment type="caution">
    <text evidence="4">The sequence shown here is derived from an EMBL/GenBank/DDBJ whole genome shotgun (WGS) entry which is preliminary data.</text>
</comment>
<keyword evidence="1" id="KW-0813">Transport</keyword>
<dbReference type="EMBL" id="JAVXUO010000119">
    <property type="protein sequence ID" value="KAK2995259.1"/>
    <property type="molecule type" value="Genomic_DNA"/>
</dbReference>
<proteinExistence type="predicted"/>
<dbReference type="GO" id="GO:0008289">
    <property type="term" value="F:lipid binding"/>
    <property type="evidence" value="ECO:0007669"/>
    <property type="project" value="UniProtKB-KW"/>
</dbReference>
<keyword evidence="5" id="KW-1185">Reference proteome</keyword>
<sequence>MDLRRHKSRQTFQPSLSEKTMSSPRVAVCIALLILLGEAHDSVSLTCNPTDMSACGSAITSAEPPSQRCCSKLKELKHCLCPYLKNPNLQKFVNSPNARKLISTCGIPIPKCQLEPSSI</sequence>
<dbReference type="Pfam" id="PF00234">
    <property type="entry name" value="Tryp_alpha_amyl"/>
    <property type="match status" value="1"/>
</dbReference>
<protein>
    <recommendedName>
        <fullName evidence="3">Bifunctional inhibitor/plant lipid transfer protein/seed storage helical domain-containing protein</fullName>
    </recommendedName>
</protein>
<name>A0AA88S068_9ASTE</name>
<evidence type="ECO:0000256" key="1">
    <source>
        <dbReference type="ARBA" id="ARBA00022448"/>
    </source>
</evidence>
<evidence type="ECO:0000259" key="3">
    <source>
        <dbReference type="SMART" id="SM00499"/>
    </source>
</evidence>
<evidence type="ECO:0000313" key="5">
    <source>
        <dbReference type="Proteomes" id="UP001187471"/>
    </source>
</evidence>
<dbReference type="Proteomes" id="UP001187471">
    <property type="component" value="Unassembled WGS sequence"/>
</dbReference>
<dbReference type="PANTHER" id="PTHR33214:SF69">
    <property type="entry name" value="BIFUNCTIONAL INHIBITOR_LIPID-TRANSFER PROTEIN_SEED STORAGE 2S ALBUMIN SUPERFAMILY PROTEIN"/>
    <property type="match status" value="1"/>
</dbReference>
<dbReference type="SUPFAM" id="SSF47699">
    <property type="entry name" value="Bifunctional inhibitor/lipid-transfer protein/seed storage 2S albumin"/>
    <property type="match status" value="1"/>
</dbReference>
<evidence type="ECO:0000313" key="4">
    <source>
        <dbReference type="EMBL" id="KAK2995259.1"/>
    </source>
</evidence>